<dbReference type="SMART" id="SM00448">
    <property type="entry name" value="REC"/>
    <property type="match status" value="1"/>
</dbReference>
<organism evidence="3 4">
    <name type="scientific">Dactylosporangium roseum</name>
    <dbReference type="NCBI Taxonomy" id="47989"/>
    <lineage>
        <taxon>Bacteria</taxon>
        <taxon>Bacillati</taxon>
        <taxon>Actinomycetota</taxon>
        <taxon>Actinomycetes</taxon>
        <taxon>Micromonosporales</taxon>
        <taxon>Micromonosporaceae</taxon>
        <taxon>Dactylosporangium</taxon>
    </lineage>
</organism>
<feature type="domain" description="Response regulatory" evidence="2">
    <location>
        <begin position="5"/>
        <end position="129"/>
    </location>
</feature>
<dbReference type="InterPro" id="IPR052893">
    <property type="entry name" value="TCS_response_regulator"/>
</dbReference>
<dbReference type="InterPro" id="IPR001789">
    <property type="entry name" value="Sig_transdc_resp-reg_receiver"/>
</dbReference>
<name>A0ABY5ZFI2_9ACTN</name>
<proteinExistence type="predicted"/>
<accession>A0ABY5ZFI2</accession>
<keyword evidence="4" id="KW-1185">Reference proteome</keyword>
<dbReference type="SUPFAM" id="SSF52172">
    <property type="entry name" value="CheY-like"/>
    <property type="match status" value="1"/>
</dbReference>
<sequence>MNDGVILLVEDNPDDVAFTLRAFAKNNITNRVVIASDGAEALDLLLPPDGRPPLQPALVLLDMKLPKYDGLEVLQRLRAAPSTQALPVVVLTTSSEERDIVESYRLGANSYVRKPVIFTDFVRATNVLGMYWLLVNEPVPPRPGSHA</sequence>
<dbReference type="EMBL" id="CP073721">
    <property type="protein sequence ID" value="UWZ40444.1"/>
    <property type="molecule type" value="Genomic_DNA"/>
</dbReference>
<reference evidence="3" key="1">
    <citation type="submission" date="2021-04" db="EMBL/GenBank/DDBJ databases">
        <title>Biosynthetic gene clusters of Dactylosporangioum roseum.</title>
        <authorList>
            <person name="Hartkoorn R.C."/>
            <person name="Beaudoing E."/>
            <person name="Hot D."/>
            <person name="Moureu S."/>
        </authorList>
    </citation>
    <scope>NUCLEOTIDE SEQUENCE</scope>
    <source>
        <strain evidence="3">NRRL B-16295</strain>
    </source>
</reference>
<gene>
    <name evidence="3" type="ORF">Drose_18555</name>
</gene>
<dbReference type="InterPro" id="IPR011006">
    <property type="entry name" value="CheY-like_superfamily"/>
</dbReference>
<dbReference type="PANTHER" id="PTHR44520:SF1">
    <property type="entry name" value="TWO-COMPONENT SYSTEM REGULATORY PROTEIN"/>
    <property type="match status" value="1"/>
</dbReference>
<dbReference type="Pfam" id="PF00072">
    <property type="entry name" value="Response_reg"/>
    <property type="match status" value="1"/>
</dbReference>
<dbReference type="CDD" id="cd17557">
    <property type="entry name" value="REC_Rcp-like"/>
    <property type="match status" value="1"/>
</dbReference>
<dbReference type="PROSITE" id="PS50110">
    <property type="entry name" value="RESPONSE_REGULATORY"/>
    <property type="match status" value="1"/>
</dbReference>
<dbReference type="Proteomes" id="UP001058271">
    <property type="component" value="Chromosome"/>
</dbReference>
<evidence type="ECO:0000256" key="1">
    <source>
        <dbReference type="PROSITE-ProRule" id="PRU00169"/>
    </source>
</evidence>
<feature type="modified residue" description="4-aspartylphosphate" evidence="1">
    <location>
        <position position="62"/>
    </location>
</feature>
<protein>
    <submittedName>
        <fullName evidence="3">Response regulator</fullName>
    </submittedName>
</protein>
<evidence type="ECO:0000313" key="4">
    <source>
        <dbReference type="Proteomes" id="UP001058271"/>
    </source>
</evidence>
<evidence type="ECO:0000313" key="3">
    <source>
        <dbReference type="EMBL" id="UWZ40444.1"/>
    </source>
</evidence>
<dbReference type="PANTHER" id="PTHR44520">
    <property type="entry name" value="RESPONSE REGULATOR RCP1-RELATED"/>
    <property type="match status" value="1"/>
</dbReference>
<dbReference type="Gene3D" id="3.40.50.2300">
    <property type="match status" value="1"/>
</dbReference>
<keyword evidence="1" id="KW-0597">Phosphoprotein</keyword>
<evidence type="ECO:0000259" key="2">
    <source>
        <dbReference type="PROSITE" id="PS50110"/>
    </source>
</evidence>